<sequence length="158" mass="18728">MRFLMILIFLGFSYTINAQEVNFNGVTYKIEKERIFKDNIDVTETLTLEKKQQIRTAFDKKLLQIEESEQITKRLKKVEKDKKSAIKKQKKAEKSLKQKKKTQSNFDKSGKKHQGAIKKYDKLKKKGKLSPEDESKWLKKIEKLKVNHQKAKKKLKRT</sequence>
<proteinExistence type="predicted"/>
<evidence type="ECO:0000256" key="2">
    <source>
        <dbReference type="SAM" id="SignalP"/>
    </source>
</evidence>
<dbReference type="EMBL" id="BAABJJ010000035">
    <property type="protein sequence ID" value="GAA4949702.1"/>
    <property type="molecule type" value="Genomic_DNA"/>
</dbReference>
<feature type="compositionally biased region" description="Basic residues" evidence="1">
    <location>
        <begin position="85"/>
        <end position="102"/>
    </location>
</feature>
<keyword evidence="2" id="KW-0732">Signal</keyword>
<feature type="chain" id="PRO_5047162582" evidence="2">
    <location>
        <begin position="19"/>
        <end position="158"/>
    </location>
</feature>
<dbReference type="Proteomes" id="UP001501302">
    <property type="component" value="Unassembled WGS sequence"/>
</dbReference>
<feature type="compositionally biased region" description="Basic and acidic residues" evidence="1">
    <location>
        <begin position="129"/>
        <end position="145"/>
    </location>
</feature>
<feature type="compositionally biased region" description="Basic residues" evidence="1">
    <location>
        <begin position="110"/>
        <end position="128"/>
    </location>
</feature>
<evidence type="ECO:0000256" key="1">
    <source>
        <dbReference type="SAM" id="MobiDB-lite"/>
    </source>
</evidence>
<feature type="signal peptide" evidence="2">
    <location>
        <begin position="1"/>
        <end position="18"/>
    </location>
</feature>
<name>A0ABP9GXS8_9FLAO</name>
<reference evidence="4" key="1">
    <citation type="journal article" date="2019" name="Int. J. Syst. Evol. Microbiol.">
        <title>The Global Catalogue of Microorganisms (GCM) 10K type strain sequencing project: providing services to taxonomists for standard genome sequencing and annotation.</title>
        <authorList>
            <consortium name="The Broad Institute Genomics Platform"/>
            <consortium name="The Broad Institute Genome Sequencing Center for Infectious Disease"/>
            <person name="Wu L."/>
            <person name="Ma J."/>
        </authorList>
    </citation>
    <scope>NUCLEOTIDE SEQUENCE [LARGE SCALE GENOMIC DNA]</scope>
    <source>
        <strain evidence="4">JCM 18285</strain>
    </source>
</reference>
<feature type="compositionally biased region" description="Basic residues" evidence="1">
    <location>
        <begin position="146"/>
        <end position="158"/>
    </location>
</feature>
<gene>
    <name evidence="3" type="ORF">GCM10023314_23780</name>
</gene>
<keyword evidence="4" id="KW-1185">Reference proteome</keyword>
<evidence type="ECO:0000313" key="3">
    <source>
        <dbReference type="EMBL" id="GAA4949702.1"/>
    </source>
</evidence>
<evidence type="ECO:0000313" key="4">
    <source>
        <dbReference type="Proteomes" id="UP001501302"/>
    </source>
</evidence>
<protein>
    <submittedName>
        <fullName evidence="3">Uncharacterized protein</fullName>
    </submittedName>
</protein>
<feature type="region of interest" description="Disordered" evidence="1">
    <location>
        <begin position="80"/>
        <end position="158"/>
    </location>
</feature>
<organism evidence="3 4">
    <name type="scientific">Algibacter agarivorans</name>
    <dbReference type="NCBI Taxonomy" id="1109741"/>
    <lineage>
        <taxon>Bacteria</taxon>
        <taxon>Pseudomonadati</taxon>
        <taxon>Bacteroidota</taxon>
        <taxon>Flavobacteriia</taxon>
        <taxon>Flavobacteriales</taxon>
        <taxon>Flavobacteriaceae</taxon>
        <taxon>Algibacter</taxon>
    </lineage>
</organism>
<comment type="caution">
    <text evidence="3">The sequence shown here is derived from an EMBL/GenBank/DDBJ whole genome shotgun (WGS) entry which is preliminary data.</text>
</comment>
<accession>A0ABP9GXS8</accession>